<feature type="transmembrane region" description="Helical" evidence="1">
    <location>
        <begin position="7"/>
        <end position="27"/>
    </location>
</feature>
<evidence type="ECO:0000313" key="2">
    <source>
        <dbReference type="EMBL" id="WMV45776.1"/>
    </source>
</evidence>
<organism evidence="2 3">
    <name type="scientific">Solanum verrucosum</name>
    <dbReference type="NCBI Taxonomy" id="315347"/>
    <lineage>
        <taxon>Eukaryota</taxon>
        <taxon>Viridiplantae</taxon>
        <taxon>Streptophyta</taxon>
        <taxon>Embryophyta</taxon>
        <taxon>Tracheophyta</taxon>
        <taxon>Spermatophyta</taxon>
        <taxon>Magnoliopsida</taxon>
        <taxon>eudicotyledons</taxon>
        <taxon>Gunneridae</taxon>
        <taxon>Pentapetalae</taxon>
        <taxon>asterids</taxon>
        <taxon>lamiids</taxon>
        <taxon>Solanales</taxon>
        <taxon>Solanaceae</taxon>
        <taxon>Solanoideae</taxon>
        <taxon>Solaneae</taxon>
        <taxon>Solanum</taxon>
    </lineage>
</organism>
<proteinExistence type="predicted"/>
<feature type="transmembrane region" description="Helical" evidence="1">
    <location>
        <begin position="47"/>
        <end position="67"/>
    </location>
</feature>
<sequence length="74" mass="8321">MTRRIALLLVHRLLCFAFSMFVFWTIGRASRTGTKGGVLPFGDSPRVIGEAQASVFTFFPAFLFLFAPKCPCFR</sequence>
<dbReference type="Proteomes" id="UP001234989">
    <property type="component" value="Chromosome 9"/>
</dbReference>
<dbReference type="AlphaFoldDB" id="A0AAF0UHT9"/>
<evidence type="ECO:0000313" key="3">
    <source>
        <dbReference type="Proteomes" id="UP001234989"/>
    </source>
</evidence>
<keyword evidence="1" id="KW-0472">Membrane</keyword>
<accession>A0AAF0UHT9</accession>
<keyword evidence="3" id="KW-1185">Reference proteome</keyword>
<dbReference type="EMBL" id="CP133620">
    <property type="protein sequence ID" value="WMV45776.1"/>
    <property type="molecule type" value="Genomic_DNA"/>
</dbReference>
<reference evidence="2" key="1">
    <citation type="submission" date="2023-08" db="EMBL/GenBank/DDBJ databases">
        <title>A de novo genome assembly of Solanum verrucosum Schlechtendal, a Mexican diploid species geographically isolated from the other diploid A-genome species in potato relatives.</title>
        <authorList>
            <person name="Hosaka K."/>
        </authorList>
    </citation>
    <scope>NUCLEOTIDE SEQUENCE</scope>
    <source>
        <tissue evidence="2">Young leaves</tissue>
    </source>
</reference>
<evidence type="ECO:0000256" key="1">
    <source>
        <dbReference type="SAM" id="Phobius"/>
    </source>
</evidence>
<gene>
    <name evidence="2" type="ORF">MTR67_039161</name>
</gene>
<name>A0AAF0UHT9_SOLVR</name>
<keyword evidence="1" id="KW-1133">Transmembrane helix</keyword>
<protein>
    <submittedName>
        <fullName evidence="2">Uncharacterized protein</fullName>
    </submittedName>
</protein>
<keyword evidence="1" id="KW-0812">Transmembrane</keyword>